<accession>A0A4Z0V493</accession>
<evidence type="ECO:0000256" key="1">
    <source>
        <dbReference type="SAM" id="Phobius"/>
    </source>
</evidence>
<keyword evidence="1" id="KW-1133">Transmembrane helix</keyword>
<feature type="transmembrane region" description="Helical" evidence="1">
    <location>
        <begin position="6"/>
        <end position="29"/>
    </location>
</feature>
<proteinExistence type="predicted"/>
<dbReference type="GeneID" id="82148596"/>
<dbReference type="Proteomes" id="UP000297635">
    <property type="component" value="Unassembled WGS sequence"/>
</dbReference>
<name>A0A4Z0V493_9BACT</name>
<comment type="caution">
    <text evidence="2">The sequence shown here is derived from an EMBL/GenBank/DDBJ whole genome shotgun (WGS) entry which is preliminary data.</text>
</comment>
<dbReference type="RefSeq" id="WP_135470243.1">
    <property type="nucleotide sequence ID" value="NZ_CASCNC010000018.1"/>
</dbReference>
<keyword evidence="1" id="KW-0472">Membrane</keyword>
<dbReference type="EMBL" id="SJSA01000001">
    <property type="protein sequence ID" value="TGG39581.1"/>
    <property type="molecule type" value="Genomic_DNA"/>
</dbReference>
<feature type="transmembrane region" description="Helical" evidence="1">
    <location>
        <begin position="114"/>
        <end position="137"/>
    </location>
</feature>
<reference evidence="2 3" key="1">
    <citation type="submission" date="2019-02" db="EMBL/GenBank/DDBJ databases">
        <title>Isolation and identification of novel species under the genus Muribaculum.</title>
        <authorList>
            <person name="Miyake S."/>
            <person name="Ding Y."/>
            <person name="Low A."/>
            <person name="Soh M."/>
            <person name="Seedorf H."/>
        </authorList>
    </citation>
    <scope>NUCLEOTIDE SEQUENCE [LARGE SCALE GENOMIC DNA]</scope>
    <source>
        <strain evidence="2 3">TLL-A3</strain>
    </source>
</reference>
<gene>
    <name evidence="2" type="ORF">EZ315_02250</name>
</gene>
<organism evidence="2 3">
    <name type="scientific">Duncaniella freteri</name>
    <dbReference type="NCBI Taxonomy" id="2530391"/>
    <lineage>
        <taxon>Bacteria</taxon>
        <taxon>Pseudomonadati</taxon>
        <taxon>Bacteroidota</taxon>
        <taxon>Bacteroidia</taxon>
        <taxon>Bacteroidales</taxon>
        <taxon>Muribaculaceae</taxon>
        <taxon>Duncaniella</taxon>
    </lineage>
</organism>
<keyword evidence="3" id="KW-1185">Reference proteome</keyword>
<evidence type="ECO:0000313" key="3">
    <source>
        <dbReference type="Proteomes" id="UP000297635"/>
    </source>
</evidence>
<feature type="transmembrane region" description="Helical" evidence="1">
    <location>
        <begin position="143"/>
        <end position="165"/>
    </location>
</feature>
<keyword evidence="1" id="KW-0812">Transmembrane</keyword>
<evidence type="ECO:0000313" key="2">
    <source>
        <dbReference type="EMBL" id="TGG39581.1"/>
    </source>
</evidence>
<protein>
    <submittedName>
        <fullName evidence="2">Rod shape-determining protein MreD</fullName>
    </submittedName>
</protein>
<sequence length="173" mass="19652">MSKLTLQFILLGVILVFAQVIVFNHICLFNVGVPMVFIYLIIRLPITLAVNWVLTIGFFLGLIVDVFSDTYGMNAVACTVLAMLKRPVLRLYVPREEDLVRPEPSMMSLGAGVYMKYLLTLTLIYCALIFTIEAFTFFNPLQLVLRIIFSTFLSMIIMLGIDSIMTPRSEKRL</sequence>
<dbReference type="AlphaFoldDB" id="A0A4Z0V493"/>
<feature type="transmembrane region" description="Helical" evidence="1">
    <location>
        <begin position="36"/>
        <end position="64"/>
    </location>
</feature>